<gene>
    <name evidence="10" type="ORF">EV138_4693</name>
</gene>
<feature type="transmembrane region" description="Helical" evidence="8">
    <location>
        <begin position="229"/>
        <end position="246"/>
    </location>
</feature>
<accession>A0A4R7TFQ3</accession>
<dbReference type="InterPro" id="IPR020846">
    <property type="entry name" value="MFS_dom"/>
</dbReference>
<keyword evidence="4 8" id="KW-0812">Transmembrane</keyword>
<keyword evidence="5 8" id="KW-1133">Transmembrane helix</keyword>
<comment type="subcellular location">
    <subcellularLocation>
        <location evidence="1">Cell membrane</location>
        <topology evidence="1">Multi-pass membrane protein</topology>
    </subcellularLocation>
</comment>
<feature type="transmembrane region" description="Helical" evidence="8">
    <location>
        <begin position="304"/>
        <end position="324"/>
    </location>
</feature>
<feature type="transmembrane region" description="Helical" evidence="8">
    <location>
        <begin position="357"/>
        <end position="383"/>
    </location>
</feature>
<dbReference type="AlphaFoldDB" id="A0A4R7TFQ3"/>
<evidence type="ECO:0000256" key="7">
    <source>
        <dbReference type="SAM" id="MobiDB-lite"/>
    </source>
</evidence>
<feature type="transmembrane region" description="Helical" evidence="8">
    <location>
        <begin position="477"/>
        <end position="497"/>
    </location>
</feature>
<dbReference type="GO" id="GO:0005886">
    <property type="term" value="C:plasma membrane"/>
    <property type="evidence" value="ECO:0007669"/>
    <property type="project" value="UniProtKB-SubCell"/>
</dbReference>
<evidence type="ECO:0000313" key="11">
    <source>
        <dbReference type="Proteomes" id="UP000295151"/>
    </source>
</evidence>
<feature type="transmembrane region" description="Helical" evidence="8">
    <location>
        <begin position="331"/>
        <end position="351"/>
    </location>
</feature>
<evidence type="ECO:0000256" key="8">
    <source>
        <dbReference type="SAM" id="Phobius"/>
    </source>
</evidence>
<keyword evidence="3" id="KW-1003">Cell membrane</keyword>
<dbReference type="RefSeq" id="WP_202866800.1">
    <property type="nucleotide sequence ID" value="NZ_SOCE01000001.1"/>
</dbReference>
<feature type="transmembrane region" description="Helical" evidence="8">
    <location>
        <begin position="80"/>
        <end position="99"/>
    </location>
</feature>
<evidence type="ECO:0000256" key="3">
    <source>
        <dbReference type="ARBA" id="ARBA00022475"/>
    </source>
</evidence>
<feature type="transmembrane region" description="Helical" evidence="8">
    <location>
        <begin position="200"/>
        <end position="217"/>
    </location>
</feature>
<feature type="transmembrane region" description="Helical" evidence="8">
    <location>
        <begin position="404"/>
        <end position="421"/>
    </location>
</feature>
<feature type="domain" description="Major facilitator superfamily (MFS) profile" evidence="9">
    <location>
        <begin position="14"/>
        <end position="501"/>
    </location>
</feature>
<dbReference type="PANTHER" id="PTHR42718:SF47">
    <property type="entry name" value="METHYL VIOLOGEN RESISTANCE PROTEIN SMVA"/>
    <property type="match status" value="1"/>
</dbReference>
<proteinExistence type="predicted"/>
<feature type="transmembrane region" description="Helical" evidence="8">
    <location>
        <begin position="105"/>
        <end position="127"/>
    </location>
</feature>
<feature type="transmembrane region" description="Helical" evidence="8">
    <location>
        <begin position="267"/>
        <end position="292"/>
    </location>
</feature>
<dbReference type="InterPro" id="IPR036259">
    <property type="entry name" value="MFS_trans_sf"/>
</dbReference>
<keyword evidence="6 8" id="KW-0472">Membrane</keyword>
<evidence type="ECO:0000256" key="6">
    <source>
        <dbReference type="ARBA" id="ARBA00023136"/>
    </source>
</evidence>
<dbReference type="EMBL" id="SOCE01000001">
    <property type="protein sequence ID" value="TDU91092.1"/>
    <property type="molecule type" value="Genomic_DNA"/>
</dbReference>
<dbReference type="PROSITE" id="PS50850">
    <property type="entry name" value="MFS"/>
    <property type="match status" value="1"/>
</dbReference>
<feature type="compositionally biased region" description="Low complexity" evidence="7">
    <location>
        <begin position="574"/>
        <end position="626"/>
    </location>
</feature>
<keyword evidence="2" id="KW-0813">Transport</keyword>
<sequence length="639" mass="65554">MSTPERAGRKEWIALGVLALPLLLVSMDVSVLYFAVPFISSDLGVSATQQLWIFDIYGFVLAGLLITMGSLGDRIGRRKLLIFGAVAFGLASVAAAYSQSPEQLIAARAVLGIGGATLMPSTLALIRNMFHDAGQRSKAIAFWSAIMMGGISLGPVLGGFLLEHFWWGSVFLINTPAMLLLLVLAPVLLPEFKAPVRGRFDLFSSVLSLASVLPAIWGIKELAANGIETLPIVSIVAGLIVGVGFIQRQRTADHPMIELAMFRNRAFSGALAANTIGTLALVGNAVFMTQYLQLVLGMSPLKAALWSLVPSVAVGAAAPVGNVLAQKIDRAYVLGIGFVVAAVGFGVLTQMHVDSSLVVLLVGAGLLAAGLVMVMSLVTEAIVGAVAPERAGSASALMETCSEFGGALGIAVLGSIGTAAYRGDLDTHLPSNLPAGVVEGAREGLPAATGIAAHLPTQLGTIVLDVARHSFSHSMNVVALVGAVLLTATAIAVTVLLRGTTPTPTKAEDSKQPEAEQTANPLDAQGAPLVGESEVALLTSKDGADETAHRIEAATPAPRAGAAASARRIEAAMPARRAEAAMPARRAEAPASARRAEAAASARRAEAAASARRAEAAASAQRAGAPVVADGNGQAVVVS</sequence>
<evidence type="ECO:0000256" key="1">
    <source>
        <dbReference type="ARBA" id="ARBA00004651"/>
    </source>
</evidence>
<feature type="transmembrane region" description="Helical" evidence="8">
    <location>
        <begin position="166"/>
        <end position="188"/>
    </location>
</feature>
<dbReference type="Proteomes" id="UP000295151">
    <property type="component" value="Unassembled WGS sequence"/>
</dbReference>
<reference evidence="10 11" key="1">
    <citation type="submission" date="2019-03" db="EMBL/GenBank/DDBJ databases">
        <title>Genomic Encyclopedia of Type Strains, Phase III (KMG-III): the genomes of soil and plant-associated and newly described type strains.</title>
        <authorList>
            <person name="Whitman W."/>
        </authorList>
    </citation>
    <scope>NUCLEOTIDE SEQUENCE [LARGE SCALE GENOMIC DNA]</scope>
    <source>
        <strain evidence="10 11">VKM Ac-2575</strain>
    </source>
</reference>
<name>A0A4R7TFQ3_9ACTN</name>
<evidence type="ECO:0000256" key="5">
    <source>
        <dbReference type="ARBA" id="ARBA00022989"/>
    </source>
</evidence>
<evidence type="ECO:0000256" key="2">
    <source>
        <dbReference type="ARBA" id="ARBA00022448"/>
    </source>
</evidence>
<dbReference type="Gene3D" id="1.20.1250.20">
    <property type="entry name" value="MFS general substrate transporter like domains"/>
    <property type="match status" value="1"/>
</dbReference>
<dbReference type="Gene3D" id="1.20.1720.10">
    <property type="entry name" value="Multidrug resistance protein D"/>
    <property type="match status" value="1"/>
</dbReference>
<evidence type="ECO:0000313" key="10">
    <source>
        <dbReference type="EMBL" id="TDU91092.1"/>
    </source>
</evidence>
<dbReference type="GO" id="GO:0022857">
    <property type="term" value="F:transmembrane transporter activity"/>
    <property type="evidence" value="ECO:0007669"/>
    <property type="project" value="InterPro"/>
</dbReference>
<keyword evidence="11" id="KW-1185">Reference proteome</keyword>
<dbReference type="SUPFAM" id="SSF103473">
    <property type="entry name" value="MFS general substrate transporter"/>
    <property type="match status" value="1"/>
</dbReference>
<feature type="transmembrane region" description="Helical" evidence="8">
    <location>
        <begin position="139"/>
        <end position="160"/>
    </location>
</feature>
<dbReference type="Pfam" id="PF07690">
    <property type="entry name" value="MFS_1"/>
    <property type="match status" value="1"/>
</dbReference>
<comment type="caution">
    <text evidence="10">The sequence shown here is derived from an EMBL/GenBank/DDBJ whole genome shotgun (WGS) entry which is preliminary data.</text>
</comment>
<organism evidence="10 11">
    <name type="scientific">Kribbella voronezhensis</name>
    <dbReference type="NCBI Taxonomy" id="2512212"/>
    <lineage>
        <taxon>Bacteria</taxon>
        <taxon>Bacillati</taxon>
        <taxon>Actinomycetota</taxon>
        <taxon>Actinomycetes</taxon>
        <taxon>Propionibacteriales</taxon>
        <taxon>Kribbellaceae</taxon>
        <taxon>Kribbella</taxon>
    </lineage>
</organism>
<dbReference type="CDD" id="cd17321">
    <property type="entry name" value="MFS_MMR_MDR_like"/>
    <property type="match status" value="1"/>
</dbReference>
<evidence type="ECO:0000256" key="4">
    <source>
        <dbReference type="ARBA" id="ARBA00022692"/>
    </source>
</evidence>
<dbReference type="InterPro" id="IPR011701">
    <property type="entry name" value="MFS"/>
</dbReference>
<dbReference type="PANTHER" id="PTHR42718">
    <property type="entry name" value="MAJOR FACILITATOR SUPERFAMILY MULTIDRUG TRANSPORTER MFSC"/>
    <property type="match status" value="1"/>
</dbReference>
<feature type="transmembrane region" description="Helical" evidence="8">
    <location>
        <begin position="12"/>
        <end position="39"/>
    </location>
</feature>
<protein>
    <submittedName>
        <fullName evidence="10">DHA2 family multidrug resistance protein-like MFS transporter</fullName>
    </submittedName>
</protein>
<feature type="region of interest" description="Disordered" evidence="7">
    <location>
        <begin position="574"/>
        <end position="639"/>
    </location>
</feature>
<evidence type="ECO:0000259" key="9">
    <source>
        <dbReference type="PROSITE" id="PS50850"/>
    </source>
</evidence>
<feature type="transmembrane region" description="Helical" evidence="8">
    <location>
        <begin position="51"/>
        <end position="68"/>
    </location>
</feature>
<feature type="region of interest" description="Disordered" evidence="7">
    <location>
        <begin position="501"/>
        <end position="527"/>
    </location>
</feature>